<dbReference type="RefSeq" id="WP_085110260.1">
    <property type="nucleotide sequence ID" value="NZ_JACKSN010000006.1"/>
</dbReference>
<sequence length="229" mass="24225">MTGPGTRARRLLTIGLLMLLVVPWAVGCVRVRASLTISADDTVSGQIIAAAKPRSDTDAGPQLDSDLPFARKVAVSKYNRDGYVGSQAVFSNLTFGELPQLAGMNPESAGMSLTLRRAGDTVILEGRVDLTSLEDSEADVSLTVTFPGEVTSTDGSRVGDDMVQWNLEPGIVNTMSAEARYTDPSTRSFLRAAVWLGVISLAVAGAVGALAWRSRDRSPGFAAASDEDY</sequence>
<dbReference type="Pfam" id="PF21946">
    <property type="entry name" value="LppM"/>
    <property type="match status" value="1"/>
</dbReference>
<gene>
    <name evidence="3" type="ORF">AWC30_11300</name>
</gene>
<dbReference type="PROSITE" id="PS51257">
    <property type="entry name" value="PROKAR_LIPOPROTEIN"/>
    <property type="match status" value="1"/>
</dbReference>
<keyword evidence="1" id="KW-1133">Transmembrane helix</keyword>
<dbReference type="AlphaFoldDB" id="A0A1X2EJ09"/>
<accession>A0A1X2EJ09</accession>
<dbReference type="EMBL" id="LQPZ01000028">
    <property type="protein sequence ID" value="ORX03475.1"/>
    <property type="molecule type" value="Genomic_DNA"/>
</dbReference>
<comment type="caution">
    <text evidence="3">The sequence shown here is derived from an EMBL/GenBank/DDBJ whole genome shotgun (WGS) entry which is preliminary data.</text>
</comment>
<evidence type="ECO:0000259" key="2">
    <source>
        <dbReference type="Pfam" id="PF21946"/>
    </source>
</evidence>
<dbReference type="STRING" id="1798.AWC30_11300"/>
<keyword evidence="4" id="KW-1185">Reference proteome</keyword>
<evidence type="ECO:0000256" key="1">
    <source>
        <dbReference type="SAM" id="Phobius"/>
    </source>
</evidence>
<keyword evidence="1" id="KW-0472">Membrane</keyword>
<evidence type="ECO:0000313" key="3">
    <source>
        <dbReference type="EMBL" id="ORX03475.1"/>
    </source>
</evidence>
<protein>
    <submittedName>
        <fullName evidence="3">LppM protein</fullName>
    </submittedName>
</protein>
<evidence type="ECO:0000313" key="4">
    <source>
        <dbReference type="Proteomes" id="UP000193090"/>
    </source>
</evidence>
<dbReference type="OrthoDB" id="3712375at2"/>
<reference evidence="3 4" key="1">
    <citation type="submission" date="2016-01" db="EMBL/GenBank/DDBJ databases">
        <title>The new phylogeny of the genus Mycobacterium.</title>
        <authorList>
            <person name="Tarcisio F."/>
            <person name="Conor M."/>
            <person name="Antonella G."/>
            <person name="Elisabetta G."/>
            <person name="Giulia F.S."/>
            <person name="Sara T."/>
            <person name="Anna F."/>
            <person name="Clotilde B."/>
            <person name="Roberto B."/>
            <person name="Veronica D.S."/>
            <person name="Fabio R."/>
            <person name="Monica P."/>
            <person name="Olivier J."/>
            <person name="Enrico T."/>
            <person name="Nicola S."/>
        </authorList>
    </citation>
    <scope>NUCLEOTIDE SEQUENCE [LARGE SCALE GENOMIC DNA]</scope>
    <source>
        <strain evidence="3 4">DSM 44153</strain>
    </source>
</reference>
<feature type="transmembrane region" description="Helical" evidence="1">
    <location>
        <begin position="192"/>
        <end position="212"/>
    </location>
</feature>
<proteinExistence type="predicted"/>
<name>A0A1X2EJ09_9MYCO</name>
<dbReference type="InterPro" id="IPR053807">
    <property type="entry name" value="LppM"/>
</dbReference>
<feature type="domain" description="LppM" evidence="2">
    <location>
        <begin position="30"/>
        <end position="181"/>
    </location>
</feature>
<dbReference type="Proteomes" id="UP000193090">
    <property type="component" value="Unassembled WGS sequence"/>
</dbReference>
<organism evidence="3 4">
    <name type="scientific">Mycolicibacillus trivialis</name>
    <dbReference type="NCBI Taxonomy" id="1798"/>
    <lineage>
        <taxon>Bacteria</taxon>
        <taxon>Bacillati</taxon>
        <taxon>Actinomycetota</taxon>
        <taxon>Actinomycetes</taxon>
        <taxon>Mycobacteriales</taxon>
        <taxon>Mycobacteriaceae</taxon>
        <taxon>Mycolicibacillus</taxon>
    </lineage>
</organism>
<keyword evidence="1" id="KW-0812">Transmembrane</keyword>